<keyword evidence="2" id="KW-1185">Reference proteome</keyword>
<dbReference type="EMBL" id="FWEV01000283">
    <property type="protein sequence ID" value="SLM31691.1"/>
    <property type="molecule type" value="Genomic_DNA"/>
</dbReference>
<proteinExistence type="predicted"/>
<accession>A0A1W1HGQ5</accession>
<dbReference type="Proteomes" id="UP000191931">
    <property type="component" value="Unassembled WGS sequence"/>
</dbReference>
<evidence type="ECO:0000313" key="1">
    <source>
        <dbReference type="EMBL" id="SLM31691.1"/>
    </source>
</evidence>
<organism evidence="1 2">
    <name type="scientific">Desulfamplus magnetovallimortis</name>
    <dbReference type="NCBI Taxonomy" id="1246637"/>
    <lineage>
        <taxon>Bacteria</taxon>
        <taxon>Pseudomonadati</taxon>
        <taxon>Thermodesulfobacteriota</taxon>
        <taxon>Desulfobacteria</taxon>
        <taxon>Desulfobacterales</taxon>
        <taxon>Desulfobacteraceae</taxon>
        <taxon>Desulfamplus</taxon>
    </lineage>
</organism>
<gene>
    <name evidence="1" type="ORF">MTBBW1_410046</name>
</gene>
<protein>
    <submittedName>
        <fullName evidence="1">Uncharacterized protein</fullName>
    </submittedName>
</protein>
<dbReference type="AlphaFoldDB" id="A0A1W1HGQ5"/>
<sequence length="44" mass="5281">MRQKQLNQIKKDALKSKLKCVVSKDRTEIRQSHMSHCLHIHKVR</sequence>
<name>A0A1W1HGQ5_9BACT</name>
<reference evidence="1 2" key="1">
    <citation type="submission" date="2017-03" db="EMBL/GenBank/DDBJ databases">
        <authorList>
            <person name="Afonso C.L."/>
            <person name="Miller P.J."/>
            <person name="Scott M.A."/>
            <person name="Spackman E."/>
            <person name="Goraichik I."/>
            <person name="Dimitrov K.M."/>
            <person name="Suarez D.L."/>
            <person name="Swayne D.E."/>
        </authorList>
    </citation>
    <scope>NUCLEOTIDE SEQUENCE [LARGE SCALE GENOMIC DNA]</scope>
    <source>
        <strain evidence="1">PRJEB14757</strain>
    </source>
</reference>
<evidence type="ECO:0000313" key="2">
    <source>
        <dbReference type="Proteomes" id="UP000191931"/>
    </source>
</evidence>